<dbReference type="EMBL" id="VUAZ01000183">
    <property type="protein sequence ID" value="MPR05120.1"/>
    <property type="molecule type" value="Genomic_DNA"/>
</dbReference>
<feature type="region of interest" description="Disordered" evidence="1">
    <location>
        <begin position="23"/>
        <end position="48"/>
    </location>
</feature>
<protein>
    <submittedName>
        <fullName evidence="3">Type IV secretion protein Rhs</fullName>
    </submittedName>
</protein>
<dbReference type="SUPFAM" id="SSF56399">
    <property type="entry name" value="ADP-ribosylation"/>
    <property type="match status" value="1"/>
</dbReference>
<proteinExistence type="predicted"/>
<organism evidence="3 4">
    <name type="scientific">Pseudomonas kitaguniensis</name>
    <dbReference type="NCBI Taxonomy" id="2607908"/>
    <lineage>
        <taxon>Bacteria</taxon>
        <taxon>Pseudomonadati</taxon>
        <taxon>Pseudomonadota</taxon>
        <taxon>Gammaproteobacteria</taxon>
        <taxon>Pseudomonadales</taxon>
        <taxon>Pseudomonadaceae</taxon>
        <taxon>Pseudomonas</taxon>
    </lineage>
</organism>
<dbReference type="InterPro" id="IPR054695">
    <property type="entry name" value="Pierisin-like_dom"/>
</dbReference>
<accession>A0A5N7KSY8</accession>
<sequence length="174" mass="19121">TGWVDPLGLNTCPGADGCKPVAKVDEPSTKANVHKNEPEPPTTNEEEDYLFRGDRKHPDEIFKHGFKSKGESNDLYLHALNSNDPPSNFISTSPSRLTAADFATGYGTRGGYLYVLKSIPGHDVNLELGKMTPFSNEKEFAVHHKIHPEDILGMTPLKPDGSYVGHSIPNPNRK</sequence>
<reference evidence="3 4" key="1">
    <citation type="journal article" date="2020" name="Int. J. Syst. Evol. Microbiol.">
        <title>Pseudomonas kitaguniensis sp. nov., a pathogen causing bacterial rot of Welsh onion in Japan.</title>
        <authorList>
            <person name="Sawada H."/>
            <person name="Fujikawa T."/>
            <person name="Nishiwaki Y."/>
            <person name="Horita H."/>
        </authorList>
    </citation>
    <scope>NUCLEOTIDE SEQUENCE [LARGE SCALE GENOMIC DNA]</scope>
    <source>
        <strain evidence="3 4">MAFF 212408</strain>
    </source>
</reference>
<evidence type="ECO:0000259" key="2">
    <source>
        <dbReference type="Pfam" id="PF22596"/>
    </source>
</evidence>
<reference evidence="3 4" key="2">
    <citation type="journal article" date="2023" name="Plant Pathol.">
        <title>Dismantling and reorganizing Pseudomonas marginalis sensu#lato.</title>
        <authorList>
            <person name="Sawada H."/>
            <person name="Fujikawa T."/>
            <person name="Satou M."/>
        </authorList>
    </citation>
    <scope>NUCLEOTIDE SEQUENCE [LARGE SCALE GENOMIC DNA]</scope>
    <source>
        <strain evidence="3 4">MAFF 212408</strain>
    </source>
</reference>
<name>A0A5N7KSY8_9PSED</name>
<comment type="caution">
    <text evidence="3">The sequence shown here is derived from an EMBL/GenBank/DDBJ whole genome shotgun (WGS) entry which is preliminary data.</text>
</comment>
<feature type="compositionally biased region" description="Basic and acidic residues" evidence="1">
    <location>
        <begin position="23"/>
        <end position="38"/>
    </location>
</feature>
<feature type="non-terminal residue" evidence="3">
    <location>
        <position position="1"/>
    </location>
</feature>
<feature type="domain" description="Pierisin-like" evidence="2">
    <location>
        <begin position="50"/>
        <end position="172"/>
    </location>
</feature>
<dbReference type="Gene3D" id="3.90.210.10">
    <property type="entry name" value="Heat-Labile Enterotoxin, subunit A"/>
    <property type="match status" value="1"/>
</dbReference>
<dbReference type="Pfam" id="PF22596">
    <property type="entry name" value="Scabin-like"/>
    <property type="match status" value="1"/>
</dbReference>
<dbReference type="Proteomes" id="UP000326112">
    <property type="component" value="Unassembled WGS sequence"/>
</dbReference>
<gene>
    <name evidence="3" type="ORF">F0169_25440</name>
</gene>
<dbReference type="RefSeq" id="WP_425274322.1">
    <property type="nucleotide sequence ID" value="NZ_VUAZ01000183.1"/>
</dbReference>
<evidence type="ECO:0000256" key="1">
    <source>
        <dbReference type="SAM" id="MobiDB-lite"/>
    </source>
</evidence>
<evidence type="ECO:0000313" key="3">
    <source>
        <dbReference type="EMBL" id="MPR05120.1"/>
    </source>
</evidence>
<keyword evidence="4" id="KW-1185">Reference proteome</keyword>
<evidence type="ECO:0000313" key="4">
    <source>
        <dbReference type="Proteomes" id="UP000326112"/>
    </source>
</evidence>